<proteinExistence type="predicted"/>
<gene>
    <name evidence="2" type="ORF">K788_0009208</name>
</gene>
<feature type="region of interest" description="Disordered" evidence="1">
    <location>
        <begin position="30"/>
        <end position="51"/>
    </location>
</feature>
<dbReference type="EMBL" id="CP012747">
    <property type="protein sequence ID" value="ALL69113.1"/>
    <property type="molecule type" value="Genomic_DNA"/>
</dbReference>
<dbReference type="KEGG" id="bcai:K788_0009208"/>
<name>A0A0P0RJX8_9BURK</name>
<evidence type="ECO:0000313" key="3">
    <source>
        <dbReference type="Proteomes" id="UP000019146"/>
    </source>
</evidence>
<evidence type="ECO:0000313" key="2">
    <source>
        <dbReference type="EMBL" id="ALL69113.1"/>
    </source>
</evidence>
<reference evidence="2 3" key="1">
    <citation type="journal article" date="2014" name="Genome Announc.">
        <title>Draft Genome Sequence of the Haloacid-Degrading Burkholderia caribensis Strain MBA4.</title>
        <authorList>
            <person name="Pan Y."/>
            <person name="Kong K.F."/>
            <person name="Tsang J.S."/>
        </authorList>
    </citation>
    <scope>NUCLEOTIDE SEQUENCE [LARGE SCALE GENOMIC DNA]</scope>
    <source>
        <strain evidence="2 3">MBA4</strain>
    </source>
</reference>
<evidence type="ECO:0000256" key="1">
    <source>
        <dbReference type="SAM" id="MobiDB-lite"/>
    </source>
</evidence>
<accession>A0A0P0RJX8</accession>
<keyword evidence="2" id="KW-0418">Kinase</keyword>
<keyword evidence="2" id="KW-0808">Transferase</keyword>
<organism evidence="2 3">
    <name type="scientific">Paraburkholderia caribensis MBA4</name>
    <dbReference type="NCBI Taxonomy" id="1323664"/>
    <lineage>
        <taxon>Bacteria</taxon>
        <taxon>Pseudomonadati</taxon>
        <taxon>Pseudomonadota</taxon>
        <taxon>Betaproteobacteria</taxon>
        <taxon>Burkholderiales</taxon>
        <taxon>Burkholderiaceae</taxon>
        <taxon>Paraburkholderia</taxon>
    </lineage>
</organism>
<feature type="compositionally biased region" description="Polar residues" evidence="1">
    <location>
        <begin position="33"/>
        <end position="42"/>
    </location>
</feature>
<protein>
    <submittedName>
        <fullName evidence="2">Bifunctional cytidylate kinase ribosomal protein s1</fullName>
    </submittedName>
</protein>
<dbReference type="Proteomes" id="UP000019146">
    <property type="component" value="Chromosome 2"/>
</dbReference>
<dbReference type="AlphaFoldDB" id="A0A0P0RJX8"/>
<dbReference type="GO" id="GO:0016301">
    <property type="term" value="F:kinase activity"/>
    <property type="evidence" value="ECO:0007669"/>
    <property type="project" value="UniProtKB-KW"/>
</dbReference>
<sequence length="104" mass="11319">MNVFARRFSACLLHAPLAPHRKTLLLACRRPKQTGTPPSLSSRIPRLKPDHGRFTADAVPGFVTPLTSRTSNHTLVKTPIRALGYAQSLAGQDFHPCAPGLPRS</sequence>